<dbReference type="Gene3D" id="2.40.128.200">
    <property type="match status" value="1"/>
</dbReference>
<feature type="signal peptide" evidence="5">
    <location>
        <begin position="1"/>
        <end position="20"/>
    </location>
</feature>
<dbReference type="Proteomes" id="UP001595557">
    <property type="component" value="Unassembled WGS sequence"/>
</dbReference>
<evidence type="ECO:0000256" key="4">
    <source>
        <dbReference type="ARBA" id="ARBA00023288"/>
    </source>
</evidence>
<comment type="caution">
    <text evidence="7">The sequence shown here is derived from an EMBL/GenBank/DDBJ whole genome shotgun (WGS) entry which is preliminary data.</text>
</comment>
<dbReference type="InterPro" id="IPR036328">
    <property type="entry name" value="MliC_sf"/>
</dbReference>
<organism evidence="7 8">
    <name type="scientific">Paracoccus fontiphilus</name>
    <dbReference type="NCBI Taxonomy" id="1815556"/>
    <lineage>
        <taxon>Bacteria</taxon>
        <taxon>Pseudomonadati</taxon>
        <taxon>Pseudomonadota</taxon>
        <taxon>Alphaproteobacteria</taxon>
        <taxon>Rhodobacterales</taxon>
        <taxon>Paracoccaceae</taxon>
        <taxon>Paracoccus</taxon>
    </lineage>
</organism>
<protein>
    <submittedName>
        <fullName evidence="7">MliC family protein</fullName>
    </submittedName>
</protein>
<dbReference type="SUPFAM" id="SSF141488">
    <property type="entry name" value="YdhA-like"/>
    <property type="match status" value="1"/>
</dbReference>
<evidence type="ECO:0000256" key="5">
    <source>
        <dbReference type="SAM" id="SignalP"/>
    </source>
</evidence>
<evidence type="ECO:0000259" key="6">
    <source>
        <dbReference type="Pfam" id="PF09864"/>
    </source>
</evidence>
<evidence type="ECO:0000313" key="8">
    <source>
        <dbReference type="Proteomes" id="UP001595557"/>
    </source>
</evidence>
<evidence type="ECO:0000256" key="3">
    <source>
        <dbReference type="ARBA" id="ARBA00023139"/>
    </source>
</evidence>
<keyword evidence="8" id="KW-1185">Reference proteome</keyword>
<accession>A0ABV7IED7</accession>
<keyword evidence="3" id="KW-0564">Palmitate</keyword>
<dbReference type="InterPro" id="IPR018660">
    <property type="entry name" value="MliC"/>
</dbReference>
<reference evidence="8" key="1">
    <citation type="journal article" date="2019" name="Int. J. Syst. Evol. Microbiol.">
        <title>The Global Catalogue of Microorganisms (GCM) 10K type strain sequencing project: providing services to taxonomists for standard genome sequencing and annotation.</title>
        <authorList>
            <consortium name="The Broad Institute Genomics Platform"/>
            <consortium name="The Broad Institute Genome Sequencing Center for Infectious Disease"/>
            <person name="Wu L."/>
            <person name="Ma J."/>
        </authorList>
    </citation>
    <scope>NUCLEOTIDE SEQUENCE [LARGE SCALE GENOMIC DNA]</scope>
    <source>
        <strain evidence="8">KCTC 52239</strain>
    </source>
</reference>
<evidence type="ECO:0000256" key="2">
    <source>
        <dbReference type="ARBA" id="ARBA00023136"/>
    </source>
</evidence>
<feature type="chain" id="PRO_5045061834" evidence="5">
    <location>
        <begin position="21"/>
        <end position="111"/>
    </location>
</feature>
<evidence type="ECO:0000256" key="1">
    <source>
        <dbReference type="ARBA" id="ARBA00022729"/>
    </source>
</evidence>
<feature type="domain" description="C-type lysozyme inhibitor" evidence="6">
    <location>
        <begin position="28"/>
        <end position="95"/>
    </location>
</feature>
<dbReference type="Pfam" id="PF09864">
    <property type="entry name" value="MliC"/>
    <property type="match status" value="1"/>
</dbReference>
<sequence>MRSLILAAMTCLVPSAWAQANDLESVTYVCERRVEVPVIFVNSEGGASYAIVRIDDRLLGMRQVISASGARYRSGDGAEDYQLWTKGDTAMISVGPDGQDRTLFGDCRAQQ</sequence>
<proteinExistence type="predicted"/>
<gene>
    <name evidence="7" type="ORF">ACFOD7_00020</name>
</gene>
<evidence type="ECO:0000313" key="7">
    <source>
        <dbReference type="EMBL" id="MFC3166431.1"/>
    </source>
</evidence>
<keyword evidence="2" id="KW-0472">Membrane</keyword>
<dbReference type="EMBL" id="JBHRTE010000002">
    <property type="protein sequence ID" value="MFC3166431.1"/>
    <property type="molecule type" value="Genomic_DNA"/>
</dbReference>
<keyword evidence="1 5" id="KW-0732">Signal</keyword>
<name>A0ABV7IED7_9RHOB</name>
<keyword evidence="4" id="KW-0449">Lipoprotein</keyword>
<dbReference type="RefSeq" id="WP_207466833.1">
    <property type="nucleotide sequence ID" value="NZ_JAFNAW010000011.1"/>
</dbReference>